<gene>
    <name evidence="2" type="ORF">ACFQ1M_16475</name>
</gene>
<evidence type="ECO:0000259" key="1">
    <source>
        <dbReference type="Pfam" id="PF07883"/>
    </source>
</evidence>
<proteinExistence type="predicted"/>
<sequence length="97" mass="11267">MYQVTDHINKLDFEGLKIKKLVAKEAAEVLIVSLEKGHRFPQHTAPRDVLLVMLEGEMVFYINDKEYLLKTHQTFDFPANTEHSVKAIQNAKFLLIR</sequence>
<name>A0ABW3D1H4_9FLAO</name>
<dbReference type="EMBL" id="JBHTJH010000017">
    <property type="protein sequence ID" value="MFD0863813.1"/>
    <property type="molecule type" value="Genomic_DNA"/>
</dbReference>
<dbReference type="PANTHER" id="PTHR37694:SF1">
    <property type="entry name" value="SLR8022 PROTEIN"/>
    <property type="match status" value="1"/>
</dbReference>
<accession>A0ABW3D1H4</accession>
<dbReference type="Proteomes" id="UP001596978">
    <property type="component" value="Unassembled WGS sequence"/>
</dbReference>
<dbReference type="InterPro" id="IPR013096">
    <property type="entry name" value="Cupin_2"/>
</dbReference>
<reference evidence="3" key="1">
    <citation type="journal article" date="2019" name="Int. J. Syst. Evol. Microbiol.">
        <title>The Global Catalogue of Microorganisms (GCM) 10K type strain sequencing project: providing services to taxonomists for standard genome sequencing and annotation.</title>
        <authorList>
            <consortium name="The Broad Institute Genomics Platform"/>
            <consortium name="The Broad Institute Genome Sequencing Center for Infectious Disease"/>
            <person name="Wu L."/>
            <person name="Ma J."/>
        </authorList>
    </citation>
    <scope>NUCLEOTIDE SEQUENCE [LARGE SCALE GENOMIC DNA]</scope>
    <source>
        <strain evidence="3">CCUG 62952</strain>
    </source>
</reference>
<feature type="domain" description="Cupin type-2" evidence="1">
    <location>
        <begin position="31"/>
        <end position="95"/>
    </location>
</feature>
<dbReference type="PANTHER" id="PTHR37694">
    <property type="entry name" value="SLR8022 PROTEIN"/>
    <property type="match status" value="1"/>
</dbReference>
<dbReference type="RefSeq" id="WP_386410247.1">
    <property type="nucleotide sequence ID" value="NZ_JBHTJH010000017.1"/>
</dbReference>
<dbReference type="Pfam" id="PF07883">
    <property type="entry name" value="Cupin_2"/>
    <property type="match status" value="1"/>
</dbReference>
<dbReference type="Gene3D" id="2.60.120.10">
    <property type="entry name" value="Jelly Rolls"/>
    <property type="match status" value="1"/>
</dbReference>
<comment type="caution">
    <text evidence="2">The sequence shown here is derived from an EMBL/GenBank/DDBJ whole genome shotgun (WGS) entry which is preliminary data.</text>
</comment>
<dbReference type="SUPFAM" id="SSF51182">
    <property type="entry name" value="RmlC-like cupins"/>
    <property type="match status" value="1"/>
</dbReference>
<dbReference type="InterPro" id="IPR011051">
    <property type="entry name" value="RmlC_Cupin_sf"/>
</dbReference>
<dbReference type="InterPro" id="IPR014710">
    <property type="entry name" value="RmlC-like_jellyroll"/>
</dbReference>
<evidence type="ECO:0000313" key="3">
    <source>
        <dbReference type="Proteomes" id="UP001596978"/>
    </source>
</evidence>
<organism evidence="2 3">
    <name type="scientific">Sungkyunkwania multivorans</name>
    <dbReference type="NCBI Taxonomy" id="1173618"/>
    <lineage>
        <taxon>Bacteria</taxon>
        <taxon>Pseudomonadati</taxon>
        <taxon>Bacteroidota</taxon>
        <taxon>Flavobacteriia</taxon>
        <taxon>Flavobacteriales</taxon>
        <taxon>Flavobacteriaceae</taxon>
        <taxon>Sungkyunkwania</taxon>
    </lineage>
</organism>
<protein>
    <submittedName>
        <fullName evidence="2">Cupin domain-containing protein</fullName>
    </submittedName>
</protein>
<keyword evidence="3" id="KW-1185">Reference proteome</keyword>
<evidence type="ECO:0000313" key="2">
    <source>
        <dbReference type="EMBL" id="MFD0863813.1"/>
    </source>
</evidence>